<gene>
    <name evidence="3" type="primary">RIF</name>
    <name evidence="3" type="ORF">PRCDC_0027500</name>
</gene>
<keyword evidence="1" id="KW-1133">Transmembrane helix</keyword>
<dbReference type="NCBIfam" id="TIGR01477">
    <property type="entry name" value="RIFIN"/>
    <property type="match status" value="1"/>
</dbReference>
<feature type="chain" id="PRO_5001591204" evidence="2">
    <location>
        <begin position="20"/>
        <end position="336"/>
    </location>
</feature>
<dbReference type="VEuPathDB" id="PlasmoDB:PRCDC_0027500"/>
<keyword evidence="1" id="KW-0812">Transmembrane</keyword>
<name>A0A060RQ63_PLARE</name>
<reference evidence="3" key="2">
    <citation type="submission" date="2014-05" db="EMBL/GenBank/DDBJ databases">
        <title>The genome sequences of chimpanzee malaria parasites reveal the path to human adaptation.</title>
        <authorList>
            <person name="Otto T.D."/>
            <person name="Rayner J.C."/>
            <person name="Boehme U."/>
            <person name="Pain A."/>
            <person name="Spottiswoode N."/>
            <person name="Sanders M."/>
            <person name="Quail M."/>
            <person name="Ollomo B."/>
            <person name="Renaud F."/>
            <person name="Thomas A.W."/>
            <person name="Prugnolle F."/>
            <person name="Conway D.J."/>
            <person name="Newbold C."/>
            <person name="Berriman M."/>
        </authorList>
    </citation>
    <scope>NUCLEOTIDE SEQUENCE [LARGE SCALE GENOMIC DNA]</scope>
    <source>
        <strain evidence="3">CDC</strain>
    </source>
</reference>
<dbReference type="EMBL" id="HG810452">
    <property type="protein sequence ID" value="CDO61638.1"/>
    <property type="molecule type" value="Genomic_DNA"/>
</dbReference>
<dbReference type="Pfam" id="PF02009">
    <property type="entry name" value="RIFIN"/>
    <property type="match status" value="1"/>
</dbReference>
<dbReference type="Proteomes" id="UP000027581">
    <property type="component" value="Unassembled WGS sequence"/>
</dbReference>
<proteinExistence type="predicted"/>
<evidence type="ECO:0000313" key="4">
    <source>
        <dbReference type="Proteomes" id="UP000027581"/>
    </source>
</evidence>
<evidence type="ECO:0000313" key="3">
    <source>
        <dbReference type="EMBL" id="CDO61638.1"/>
    </source>
</evidence>
<protein>
    <submittedName>
        <fullName evidence="3">Rifin</fullName>
    </submittedName>
</protein>
<sequence length="336" mass="37032">MKLHYSKILLFVLPLNILAHNNKNKLYITPHHTPIYTSRMLSECYIQSSLYNNDADMKSVKEHFDLQTSQRFEEYEERMKDKRQKHKEQRDRNIQKIIEKGKMEKSLSEKIEKGCFRCGCGLGGVAASVAVFGGLGIYGSKTAAIAAATDAAIAEVAAAGEAAHIPEIIKEVIAGLEEIGVSIQGVPRLQSLFTPNTYPSASEIAHAINRQYDASSCIIGGPGARETFCSWVREIFGTAEKIPGKVNLASESIKMGVENIISNAKTVATKKVTATLTEQKTSEIAAACMGHQTAIIASVVALLIIALVMIIIYLVLRYRRKKKMNKKAQYTKLLNQ</sequence>
<evidence type="ECO:0000256" key="1">
    <source>
        <dbReference type="SAM" id="Phobius"/>
    </source>
</evidence>
<keyword evidence="4" id="KW-1185">Reference proteome</keyword>
<dbReference type="InterPro" id="IPR006373">
    <property type="entry name" value="VSA_Rifin"/>
</dbReference>
<keyword evidence="2" id="KW-0732">Signal</keyword>
<organism evidence="3 4">
    <name type="scientific">Plasmodium reichenowi</name>
    <dbReference type="NCBI Taxonomy" id="5854"/>
    <lineage>
        <taxon>Eukaryota</taxon>
        <taxon>Sar</taxon>
        <taxon>Alveolata</taxon>
        <taxon>Apicomplexa</taxon>
        <taxon>Aconoidasida</taxon>
        <taxon>Haemosporida</taxon>
        <taxon>Plasmodiidae</taxon>
        <taxon>Plasmodium</taxon>
        <taxon>Plasmodium (Laverania)</taxon>
    </lineage>
</organism>
<feature type="transmembrane region" description="Helical" evidence="1">
    <location>
        <begin position="294"/>
        <end position="316"/>
    </location>
</feature>
<reference evidence="3" key="1">
    <citation type="submission" date="2014-01" db="EMBL/GenBank/DDBJ databases">
        <authorList>
            <person name="Aslett M."/>
        </authorList>
    </citation>
    <scope>NUCLEOTIDE SEQUENCE</scope>
    <source>
        <strain evidence="3">CDC</strain>
    </source>
</reference>
<evidence type="ECO:0000256" key="2">
    <source>
        <dbReference type="SAM" id="SignalP"/>
    </source>
</evidence>
<dbReference type="AlphaFoldDB" id="A0A060RQ63"/>
<feature type="signal peptide" evidence="2">
    <location>
        <begin position="1"/>
        <end position="19"/>
    </location>
</feature>
<dbReference type="VEuPathDB" id="PlasmoDB:PRG01_0430300"/>
<accession>A0A060RQ63</accession>
<dbReference type="PhylomeDB" id="A0A060RQ63"/>
<keyword evidence="1" id="KW-0472">Membrane</keyword>